<dbReference type="SUPFAM" id="SSF56112">
    <property type="entry name" value="Protein kinase-like (PK-like)"/>
    <property type="match status" value="1"/>
</dbReference>
<dbReference type="Pfam" id="PF00069">
    <property type="entry name" value="Pkinase"/>
    <property type="match status" value="1"/>
</dbReference>
<dbReference type="EMBL" id="LXWW01000554">
    <property type="protein sequence ID" value="OAO12300.1"/>
    <property type="molecule type" value="Genomic_DNA"/>
</dbReference>
<dbReference type="GO" id="GO:0000408">
    <property type="term" value="C:EKC/KEOPS complex"/>
    <property type="evidence" value="ECO:0007669"/>
    <property type="project" value="TreeGrafter"/>
</dbReference>
<dbReference type="GO" id="GO:0005524">
    <property type="term" value="F:ATP binding"/>
    <property type="evidence" value="ECO:0007669"/>
    <property type="project" value="UniProtKB-KW"/>
</dbReference>
<feature type="domain" description="Protein kinase" evidence="11">
    <location>
        <begin position="19"/>
        <end position="234"/>
    </location>
</feature>
<sequence>MEEQEHSEQTVPQSFQFDFANYELIAQGAEGRLFKGVFLGKPVLVKERVRKAYRHPILDANIRNKRLVQEARSMARCLKAGIKTPLIRYVDVNRYCIIMDYIEGCTFRDFINKKYYYSEEELNTYCFKLGQVVAQLHNHNFIHGDLTTSNFLVEAATGDLVLIDFGLTVVSSSAEDMGVDLYVLERAFISTHVAAKDLFSRVMEGYESTIVHKKENIDAFNKVRARGRKRIAFG</sequence>
<dbReference type="PROSITE" id="PS00109">
    <property type="entry name" value="PROTEIN_KINASE_TYR"/>
    <property type="match status" value="1"/>
</dbReference>
<evidence type="ECO:0000256" key="7">
    <source>
        <dbReference type="ARBA" id="ARBA00022777"/>
    </source>
</evidence>
<evidence type="ECO:0000313" key="13">
    <source>
        <dbReference type="Proteomes" id="UP000078348"/>
    </source>
</evidence>
<evidence type="ECO:0000256" key="5">
    <source>
        <dbReference type="ARBA" id="ARBA00022694"/>
    </source>
</evidence>
<dbReference type="AlphaFoldDB" id="A0A196S5D2"/>
<dbReference type="InterPro" id="IPR011009">
    <property type="entry name" value="Kinase-like_dom_sf"/>
</dbReference>
<evidence type="ECO:0000256" key="6">
    <source>
        <dbReference type="ARBA" id="ARBA00022741"/>
    </source>
</evidence>
<dbReference type="Gene3D" id="3.30.200.20">
    <property type="entry name" value="Phosphorylase Kinase, domain 1"/>
    <property type="match status" value="1"/>
</dbReference>
<dbReference type="Gene3D" id="1.10.510.10">
    <property type="entry name" value="Transferase(Phosphotransferase) domain 1"/>
    <property type="match status" value="1"/>
</dbReference>
<gene>
    <name evidence="12" type="ORF">AV274_6021</name>
</gene>
<keyword evidence="7 12" id="KW-0418">Kinase</keyword>
<keyword evidence="8" id="KW-0067">ATP-binding</keyword>
<proteinExistence type="inferred from homology"/>
<dbReference type="OrthoDB" id="3399at2759"/>
<dbReference type="FunFam" id="3.30.200.20:FF:000201">
    <property type="entry name" value="TP53-regulating kinase isoform X1"/>
    <property type="match status" value="1"/>
</dbReference>
<evidence type="ECO:0000256" key="2">
    <source>
        <dbReference type="ARBA" id="ARBA00012513"/>
    </source>
</evidence>
<evidence type="ECO:0000256" key="9">
    <source>
        <dbReference type="ARBA" id="ARBA00047899"/>
    </source>
</evidence>
<evidence type="ECO:0000256" key="8">
    <source>
        <dbReference type="ARBA" id="ARBA00022840"/>
    </source>
</evidence>
<dbReference type="NCBIfam" id="TIGR03724">
    <property type="entry name" value="arch_bud32"/>
    <property type="match status" value="1"/>
</dbReference>
<dbReference type="SMART" id="SM00220">
    <property type="entry name" value="S_TKc"/>
    <property type="match status" value="1"/>
</dbReference>
<reference evidence="12 13" key="1">
    <citation type="submission" date="2016-05" db="EMBL/GenBank/DDBJ databases">
        <title>Nuclear genome of Blastocystis sp. subtype 1 NandII.</title>
        <authorList>
            <person name="Gentekaki E."/>
            <person name="Curtis B."/>
            <person name="Stairs C."/>
            <person name="Eme L."/>
            <person name="Herman E."/>
            <person name="Klimes V."/>
            <person name="Arias M.C."/>
            <person name="Elias M."/>
            <person name="Hilliou F."/>
            <person name="Klute M."/>
            <person name="Malik S.-B."/>
            <person name="Pightling A."/>
            <person name="Rachubinski R."/>
            <person name="Salas D."/>
            <person name="Schlacht A."/>
            <person name="Suga H."/>
            <person name="Archibald J."/>
            <person name="Ball S.G."/>
            <person name="Clark G."/>
            <person name="Dacks J."/>
            <person name="Van Der Giezen M."/>
            <person name="Tsaousis A."/>
            <person name="Roger A."/>
        </authorList>
    </citation>
    <scope>NUCLEOTIDE SEQUENCE [LARGE SCALE GENOMIC DNA]</scope>
    <source>
        <strain evidence="13">ATCC 50177 / NandII</strain>
    </source>
</reference>
<dbReference type="InterPro" id="IPR022495">
    <property type="entry name" value="Bud32"/>
</dbReference>
<dbReference type="PROSITE" id="PS50011">
    <property type="entry name" value="PROTEIN_KINASE_DOM"/>
    <property type="match status" value="1"/>
</dbReference>
<evidence type="ECO:0000313" key="12">
    <source>
        <dbReference type="EMBL" id="OAO12300.1"/>
    </source>
</evidence>
<dbReference type="GO" id="GO:0005829">
    <property type="term" value="C:cytosol"/>
    <property type="evidence" value="ECO:0007669"/>
    <property type="project" value="TreeGrafter"/>
</dbReference>
<dbReference type="Proteomes" id="UP000078348">
    <property type="component" value="Unassembled WGS sequence"/>
</dbReference>
<keyword evidence="13" id="KW-1185">Reference proteome</keyword>
<name>A0A196S5D2_BLAHN</name>
<evidence type="ECO:0000256" key="3">
    <source>
        <dbReference type="ARBA" id="ARBA00022527"/>
    </source>
</evidence>
<evidence type="ECO:0000256" key="10">
    <source>
        <dbReference type="ARBA" id="ARBA00048679"/>
    </source>
</evidence>
<dbReference type="GO" id="GO:0070525">
    <property type="term" value="P:tRNA threonylcarbamoyladenosine metabolic process"/>
    <property type="evidence" value="ECO:0007669"/>
    <property type="project" value="TreeGrafter"/>
</dbReference>
<dbReference type="STRING" id="478820.A0A196S5D2"/>
<keyword evidence="6" id="KW-0547">Nucleotide-binding</keyword>
<organism evidence="12 13">
    <name type="scientific">Blastocystis sp. subtype 1 (strain ATCC 50177 / NandII)</name>
    <dbReference type="NCBI Taxonomy" id="478820"/>
    <lineage>
        <taxon>Eukaryota</taxon>
        <taxon>Sar</taxon>
        <taxon>Stramenopiles</taxon>
        <taxon>Bigyra</taxon>
        <taxon>Opalozoa</taxon>
        <taxon>Opalinata</taxon>
        <taxon>Blastocystidae</taxon>
        <taxon>Blastocystis</taxon>
    </lineage>
</organism>
<dbReference type="InterPro" id="IPR008266">
    <property type="entry name" value="Tyr_kinase_AS"/>
</dbReference>
<dbReference type="InterPro" id="IPR000719">
    <property type="entry name" value="Prot_kinase_dom"/>
</dbReference>
<comment type="caution">
    <text evidence="12">The sequence shown here is derived from an EMBL/GenBank/DDBJ whole genome shotgun (WGS) entry which is preliminary data.</text>
</comment>
<comment type="catalytic activity">
    <reaction evidence="10">
        <text>L-seryl-[protein] + ATP = O-phospho-L-seryl-[protein] + ADP + H(+)</text>
        <dbReference type="Rhea" id="RHEA:17989"/>
        <dbReference type="Rhea" id="RHEA-COMP:9863"/>
        <dbReference type="Rhea" id="RHEA-COMP:11604"/>
        <dbReference type="ChEBI" id="CHEBI:15378"/>
        <dbReference type="ChEBI" id="CHEBI:29999"/>
        <dbReference type="ChEBI" id="CHEBI:30616"/>
        <dbReference type="ChEBI" id="CHEBI:83421"/>
        <dbReference type="ChEBI" id="CHEBI:456216"/>
        <dbReference type="EC" id="2.7.11.1"/>
    </reaction>
</comment>
<keyword evidence="3" id="KW-0723">Serine/threonine-protein kinase</keyword>
<dbReference type="PANTHER" id="PTHR12209">
    <property type="entry name" value="NON-SPECIFIC SERINE/THREONINE PROTEIN KINASE"/>
    <property type="match status" value="1"/>
</dbReference>
<dbReference type="EC" id="2.7.11.1" evidence="2"/>
<comment type="similarity">
    <text evidence="1">Belongs to the protein kinase superfamily. BUD32 family.</text>
</comment>
<evidence type="ECO:0000256" key="4">
    <source>
        <dbReference type="ARBA" id="ARBA00022679"/>
    </source>
</evidence>
<dbReference type="GO" id="GO:0008033">
    <property type="term" value="P:tRNA processing"/>
    <property type="evidence" value="ECO:0007669"/>
    <property type="project" value="UniProtKB-KW"/>
</dbReference>
<dbReference type="GO" id="GO:0005634">
    <property type="term" value="C:nucleus"/>
    <property type="evidence" value="ECO:0007669"/>
    <property type="project" value="TreeGrafter"/>
</dbReference>
<evidence type="ECO:0000256" key="1">
    <source>
        <dbReference type="ARBA" id="ARBA00010630"/>
    </source>
</evidence>
<dbReference type="PANTHER" id="PTHR12209:SF0">
    <property type="entry name" value="EKC_KEOPS COMPLEX SUBUNIT TP53RK"/>
    <property type="match status" value="1"/>
</dbReference>
<keyword evidence="4" id="KW-0808">Transferase</keyword>
<accession>A0A196S5D2</accession>
<keyword evidence="5" id="KW-0819">tRNA processing</keyword>
<protein>
    <recommendedName>
        <fullName evidence="2">non-specific serine/threonine protein kinase</fullName>
        <ecNumber evidence="2">2.7.11.1</ecNumber>
    </recommendedName>
</protein>
<evidence type="ECO:0000259" key="11">
    <source>
        <dbReference type="PROSITE" id="PS50011"/>
    </source>
</evidence>
<dbReference type="GO" id="GO:0004674">
    <property type="term" value="F:protein serine/threonine kinase activity"/>
    <property type="evidence" value="ECO:0007669"/>
    <property type="project" value="UniProtKB-KW"/>
</dbReference>
<comment type="catalytic activity">
    <reaction evidence="9">
        <text>L-threonyl-[protein] + ATP = O-phospho-L-threonyl-[protein] + ADP + H(+)</text>
        <dbReference type="Rhea" id="RHEA:46608"/>
        <dbReference type="Rhea" id="RHEA-COMP:11060"/>
        <dbReference type="Rhea" id="RHEA-COMP:11605"/>
        <dbReference type="ChEBI" id="CHEBI:15378"/>
        <dbReference type="ChEBI" id="CHEBI:30013"/>
        <dbReference type="ChEBI" id="CHEBI:30616"/>
        <dbReference type="ChEBI" id="CHEBI:61977"/>
        <dbReference type="ChEBI" id="CHEBI:456216"/>
        <dbReference type="EC" id="2.7.11.1"/>
    </reaction>
</comment>